<evidence type="ECO:0000259" key="8">
    <source>
        <dbReference type="PROSITE" id="PS50928"/>
    </source>
</evidence>
<accession>A0ABW0LLU0</accession>
<protein>
    <submittedName>
        <fullName evidence="9">Carbohydrate ABC transporter permease</fullName>
    </submittedName>
</protein>
<feature type="transmembrane region" description="Helical" evidence="7">
    <location>
        <begin position="88"/>
        <end position="110"/>
    </location>
</feature>
<dbReference type="CDD" id="cd06261">
    <property type="entry name" value="TM_PBP2"/>
    <property type="match status" value="1"/>
</dbReference>
<feature type="transmembrane region" description="Helical" evidence="7">
    <location>
        <begin position="247"/>
        <end position="267"/>
    </location>
</feature>
<dbReference type="Proteomes" id="UP001596147">
    <property type="component" value="Unassembled WGS sequence"/>
</dbReference>
<feature type="transmembrane region" description="Helical" evidence="7">
    <location>
        <begin position="274"/>
        <end position="298"/>
    </location>
</feature>
<comment type="similarity">
    <text evidence="7">Belongs to the binding-protein-dependent transport system permease family.</text>
</comment>
<feature type="transmembrane region" description="Helical" evidence="7">
    <location>
        <begin position="174"/>
        <end position="198"/>
    </location>
</feature>
<evidence type="ECO:0000256" key="7">
    <source>
        <dbReference type="RuleBase" id="RU363032"/>
    </source>
</evidence>
<proteinExistence type="inferred from homology"/>
<keyword evidence="6 7" id="KW-0472">Membrane</keyword>
<dbReference type="InterPro" id="IPR051393">
    <property type="entry name" value="ABC_transporter_permease"/>
</dbReference>
<dbReference type="InterPro" id="IPR035906">
    <property type="entry name" value="MetI-like_sf"/>
</dbReference>
<gene>
    <name evidence="9" type="ORF">ACFPM4_12190</name>
</gene>
<feature type="transmembrane region" description="Helical" evidence="7">
    <location>
        <begin position="219"/>
        <end position="241"/>
    </location>
</feature>
<keyword evidence="5 7" id="KW-1133">Transmembrane helix</keyword>
<dbReference type="Pfam" id="PF00528">
    <property type="entry name" value="BPD_transp_1"/>
    <property type="match status" value="1"/>
</dbReference>
<dbReference type="RefSeq" id="WP_144925473.1">
    <property type="nucleotide sequence ID" value="NZ_JBHSMC010000014.1"/>
</dbReference>
<evidence type="ECO:0000256" key="2">
    <source>
        <dbReference type="ARBA" id="ARBA00022448"/>
    </source>
</evidence>
<comment type="caution">
    <text evidence="9">The sequence shown here is derived from an EMBL/GenBank/DDBJ whole genome shotgun (WGS) entry which is preliminary data.</text>
</comment>
<keyword evidence="2 7" id="KW-0813">Transport</keyword>
<feature type="transmembrane region" description="Helical" evidence="7">
    <location>
        <begin position="25"/>
        <end position="47"/>
    </location>
</feature>
<evidence type="ECO:0000256" key="4">
    <source>
        <dbReference type="ARBA" id="ARBA00022692"/>
    </source>
</evidence>
<keyword evidence="4 7" id="KW-0812">Transmembrane</keyword>
<keyword evidence="10" id="KW-1185">Reference proteome</keyword>
<feature type="domain" description="ABC transmembrane type-1" evidence="8">
    <location>
        <begin position="84"/>
        <end position="297"/>
    </location>
</feature>
<keyword evidence="3" id="KW-1003">Cell membrane</keyword>
<evidence type="ECO:0000313" key="9">
    <source>
        <dbReference type="EMBL" id="MFC5465511.1"/>
    </source>
</evidence>
<evidence type="ECO:0000256" key="6">
    <source>
        <dbReference type="ARBA" id="ARBA00023136"/>
    </source>
</evidence>
<dbReference type="InterPro" id="IPR000515">
    <property type="entry name" value="MetI-like"/>
</dbReference>
<dbReference type="PROSITE" id="PS50928">
    <property type="entry name" value="ABC_TM1"/>
    <property type="match status" value="1"/>
</dbReference>
<dbReference type="PANTHER" id="PTHR30193:SF37">
    <property type="entry name" value="INNER MEMBRANE ABC TRANSPORTER PERMEASE PROTEIN YCJO"/>
    <property type="match status" value="1"/>
</dbReference>
<feature type="transmembrane region" description="Helical" evidence="7">
    <location>
        <begin position="122"/>
        <end position="143"/>
    </location>
</feature>
<sequence length="306" mass="34599">MGIQANATTDNQLPKKRKKITGKQIAPWLFLAPALTIVITFVALPALGGLGLSFFKYDAINPPEFIGMENFAYLVEDELFRKSIFVTIYYVFGSLIPAVAISLAVALILNKKWFPLRNVVRATYFLPTIVSMVAVAFVWMWLFNPQFGPVNDWLSSIGIAKQQFFGDPKLAMPMLIVIGVWKVIGFNMVIYLAGLQGIDKTYYEAAEIDGANSFQRFRYITWPLLIPTTFFVCTMGVISGFQIFDQIFIITGGGPAQSTYAIVFYIYQKAFKEWVFGYASSLSMILFFIILAITLVQYRFMGRVHY</sequence>
<evidence type="ECO:0000313" key="10">
    <source>
        <dbReference type="Proteomes" id="UP001596147"/>
    </source>
</evidence>
<dbReference type="Gene3D" id="1.10.3720.10">
    <property type="entry name" value="MetI-like"/>
    <property type="match status" value="1"/>
</dbReference>
<dbReference type="EMBL" id="JBHSMC010000014">
    <property type="protein sequence ID" value="MFC5465511.1"/>
    <property type="molecule type" value="Genomic_DNA"/>
</dbReference>
<dbReference type="SUPFAM" id="SSF161098">
    <property type="entry name" value="MetI-like"/>
    <property type="match status" value="1"/>
</dbReference>
<name>A0ABW0LLU0_9BACI</name>
<evidence type="ECO:0000256" key="5">
    <source>
        <dbReference type="ARBA" id="ARBA00022989"/>
    </source>
</evidence>
<organism evidence="9 10">
    <name type="scientific">Lederbergia graminis</name>
    <dbReference type="NCBI Taxonomy" id="735518"/>
    <lineage>
        <taxon>Bacteria</taxon>
        <taxon>Bacillati</taxon>
        <taxon>Bacillota</taxon>
        <taxon>Bacilli</taxon>
        <taxon>Bacillales</taxon>
        <taxon>Bacillaceae</taxon>
        <taxon>Lederbergia</taxon>
    </lineage>
</organism>
<comment type="subcellular location">
    <subcellularLocation>
        <location evidence="1 7">Cell membrane</location>
        <topology evidence="1 7">Multi-pass membrane protein</topology>
    </subcellularLocation>
</comment>
<dbReference type="PANTHER" id="PTHR30193">
    <property type="entry name" value="ABC TRANSPORTER PERMEASE PROTEIN"/>
    <property type="match status" value="1"/>
</dbReference>
<evidence type="ECO:0000256" key="3">
    <source>
        <dbReference type="ARBA" id="ARBA00022475"/>
    </source>
</evidence>
<evidence type="ECO:0000256" key="1">
    <source>
        <dbReference type="ARBA" id="ARBA00004651"/>
    </source>
</evidence>
<reference evidence="10" key="1">
    <citation type="journal article" date="2019" name="Int. J. Syst. Evol. Microbiol.">
        <title>The Global Catalogue of Microorganisms (GCM) 10K type strain sequencing project: providing services to taxonomists for standard genome sequencing and annotation.</title>
        <authorList>
            <consortium name="The Broad Institute Genomics Platform"/>
            <consortium name="The Broad Institute Genome Sequencing Center for Infectious Disease"/>
            <person name="Wu L."/>
            <person name="Ma J."/>
        </authorList>
    </citation>
    <scope>NUCLEOTIDE SEQUENCE [LARGE SCALE GENOMIC DNA]</scope>
    <source>
        <strain evidence="10">CGMCC 1.12237</strain>
    </source>
</reference>